<evidence type="ECO:0000256" key="1">
    <source>
        <dbReference type="SAM" id="MobiDB-lite"/>
    </source>
</evidence>
<feature type="compositionally biased region" description="Polar residues" evidence="1">
    <location>
        <begin position="13"/>
        <end position="25"/>
    </location>
</feature>
<proteinExistence type="predicted"/>
<accession>A0ABU6SVZ8</accession>
<reference evidence="2 3" key="1">
    <citation type="journal article" date="2023" name="Plants (Basel)">
        <title>Bridging the Gap: Combining Genomics and Transcriptomics Approaches to Understand Stylosanthes scabra, an Orphan Legume from the Brazilian Caatinga.</title>
        <authorList>
            <person name="Ferreira-Neto J.R.C."/>
            <person name="da Silva M.D."/>
            <person name="Binneck E."/>
            <person name="de Melo N.F."/>
            <person name="da Silva R.H."/>
            <person name="de Melo A.L.T.M."/>
            <person name="Pandolfi V."/>
            <person name="Bustamante F.O."/>
            <person name="Brasileiro-Vidal A.C."/>
            <person name="Benko-Iseppon A.M."/>
        </authorList>
    </citation>
    <scope>NUCLEOTIDE SEQUENCE [LARGE SCALE GENOMIC DNA]</scope>
    <source>
        <tissue evidence="2">Leaves</tissue>
    </source>
</reference>
<feature type="compositionally biased region" description="Low complexity" evidence="1">
    <location>
        <begin position="26"/>
        <end position="39"/>
    </location>
</feature>
<organism evidence="2 3">
    <name type="scientific">Stylosanthes scabra</name>
    <dbReference type="NCBI Taxonomy" id="79078"/>
    <lineage>
        <taxon>Eukaryota</taxon>
        <taxon>Viridiplantae</taxon>
        <taxon>Streptophyta</taxon>
        <taxon>Embryophyta</taxon>
        <taxon>Tracheophyta</taxon>
        <taxon>Spermatophyta</taxon>
        <taxon>Magnoliopsida</taxon>
        <taxon>eudicotyledons</taxon>
        <taxon>Gunneridae</taxon>
        <taxon>Pentapetalae</taxon>
        <taxon>rosids</taxon>
        <taxon>fabids</taxon>
        <taxon>Fabales</taxon>
        <taxon>Fabaceae</taxon>
        <taxon>Papilionoideae</taxon>
        <taxon>50 kb inversion clade</taxon>
        <taxon>dalbergioids sensu lato</taxon>
        <taxon>Dalbergieae</taxon>
        <taxon>Pterocarpus clade</taxon>
        <taxon>Stylosanthes</taxon>
    </lineage>
</organism>
<evidence type="ECO:0000313" key="2">
    <source>
        <dbReference type="EMBL" id="MED6140616.1"/>
    </source>
</evidence>
<keyword evidence="3" id="KW-1185">Reference proteome</keyword>
<feature type="region of interest" description="Disordered" evidence="1">
    <location>
        <begin position="1"/>
        <end position="52"/>
    </location>
</feature>
<feature type="non-terminal residue" evidence="2">
    <location>
        <position position="52"/>
    </location>
</feature>
<sequence>MIEPRRKRHKYLTQEQYSSNSNTLWQQQSRQINQPNQQQAHTKIFSVENLLK</sequence>
<dbReference type="EMBL" id="JASCZI010062551">
    <property type="protein sequence ID" value="MED6140616.1"/>
    <property type="molecule type" value="Genomic_DNA"/>
</dbReference>
<protein>
    <submittedName>
        <fullName evidence="2">Uncharacterized protein</fullName>
    </submittedName>
</protein>
<evidence type="ECO:0000313" key="3">
    <source>
        <dbReference type="Proteomes" id="UP001341840"/>
    </source>
</evidence>
<gene>
    <name evidence="2" type="ORF">PIB30_094965</name>
</gene>
<name>A0ABU6SVZ8_9FABA</name>
<dbReference type="Proteomes" id="UP001341840">
    <property type="component" value="Unassembled WGS sequence"/>
</dbReference>
<comment type="caution">
    <text evidence="2">The sequence shown here is derived from an EMBL/GenBank/DDBJ whole genome shotgun (WGS) entry which is preliminary data.</text>
</comment>
<feature type="compositionally biased region" description="Basic residues" evidence="1">
    <location>
        <begin position="1"/>
        <end position="11"/>
    </location>
</feature>